<dbReference type="EMBL" id="FPLJ01000127">
    <property type="protein sequence ID" value="SGZ02178.1"/>
    <property type="molecule type" value="Genomic_DNA"/>
</dbReference>
<name>A0ABY1HMN0_9GAMM</name>
<evidence type="ECO:0000313" key="2">
    <source>
        <dbReference type="Proteomes" id="UP000182660"/>
    </source>
</evidence>
<proteinExistence type="predicted"/>
<reference evidence="1 2" key="1">
    <citation type="submission" date="2016-11" db="EMBL/GenBank/DDBJ databases">
        <authorList>
            <person name="Klemetsen T."/>
        </authorList>
    </citation>
    <scope>NUCLEOTIDE SEQUENCE [LARGE SCALE GENOMIC DNA]</scope>
    <source>
        <strain evidence="1">MT 2528</strain>
    </source>
</reference>
<protein>
    <submittedName>
        <fullName evidence="1">CCA-adding enzyme-CCA tRNA nucleotidyltransferase-tRNA CCA-pyrophosphorylase-tRNA adenylyl-/cytidylyl-transferase-tRNA nucleotidyltransferase-tRNA-NT</fullName>
    </submittedName>
</protein>
<gene>
    <name evidence="1" type="ORF">MT2528_4345</name>
</gene>
<evidence type="ECO:0000313" key="1">
    <source>
        <dbReference type="EMBL" id="SGZ02178.1"/>
    </source>
</evidence>
<organism evidence="1 2">
    <name type="scientific">Moritella viscosa</name>
    <dbReference type="NCBI Taxonomy" id="80854"/>
    <lineage>
        <taxon>Bacteria</taxon>
        <taxon>Pseudomonadati</taxon>
        <taxon>Pseudomonadota</taxon>
        <taxon>Gammaproteobacteria</taxon>
        <taxon>Alteromonadales</taxon>
        <taxon>Moritellaceae</taxon>
        <taxon>Moritella</taxon>
    </lineage>
</organism>
<dbReference type="Proteomes" id="UP000182660">
    <property type="component" value="Unassembled WGS sequence"/>
</dbReference>
<comment type="caution">
    <text evidence="1">The sequence shown here is derived from an EMBL/GenBank/DDBJ whole genome shotgun (WGS) entry which is preliminary data.</text>
</comment>
<sequence length="94" mass="10320">MAASASSRFMLQLIRLPKESKKLPNIAFLYKENSGKLLTYCLPAPYHLGKASDKENNRANSKITTGIPKLTNASCTTLPLEFSTLIADDNSDET</sequence>
<accession>A0ABY1HMN0</accession>
<dbReference type="InterPro" id="IPR020830">
    <property type="entry name" value="GlycerAld_3-P_DH_AS"/>
</dbReference>
<dbReference type="PROSITE" id="PS00071">
    <property type="entry name" value="GAPDH"/>
    <property type="match status" value="1"/>
</dbReference>
<keyword evidence="2" id="KW-1185">Reference proteome</keyword>